<keyword evidence="2" id="KW-1133">Transmembrane helix</keyword>
<feature type="domain" description="M23ase beta-sheet core" evidence="3">
    <location>
        <begin position="155"/>
        <end position="249"/>
    </location>
</feature>
<keyword evidence="5" id="KW-1185">Reference proteome</keyword>
<dbReference type="InterPro" id="IPR011055">
    <property type="entry name" value="Dup_hybrid_motif"/>
</dbReference>
<dbReference type="RefSeq" id="WP_193735746.1">
    <property type="nucleotide sequence ID" value="NZ_CP063304.1"/>
</dbReference>
<evidence type="ECO:0000259" key="3">
    <source>
        <dbReference type="Pfam" id="PF01551"/>
    </source>
</evidence>
<gene>
    <name evidence="4" type="ORF">INP51_00115</name>
</gene>
<organism evidence="4 5">
    <name type="scientific">Blautia liquoris</name>
    <dbReference type="NCBI Taxonomy" id="2779518"/>
    <lineage>
        <taxon>Bacteria</taxon>
        <taxon>Bacillati</taxon>
        <taxon>Bacillota</taxon>
        <taxon>Clostridia</taxon>
        <taxon>Lachnospirales</taxon>
        <taxon>Lachnospiraceae</taxon>
        <taxon>Blautia</taxon>
    </lineage>
</organism>
<dbReference type="CDD" id="cd12797">
    <property type="entry name" value="M23_peptidase"/>
    <property type="match status" value="1"/>
</dbReference>
<dbReference type="GO" id="GO:0004222">
    <property type="term" value="F:metalloendopeptidase activity"/>
    <property type="evidence" value="ECO:0007669"/>
    <property type="project" value="TreeGrafter"/>
</dbReference>
<dbReference type="Gene3D" id="2.70.70.10">
    <property type="entry name" value="Glucose Permease (Domain IIA)"/>
    <property type="match status" value="1"/>
</dbReference>
<feature type="compositionally biased region" description="Basic and acidic residues" evidence="1">
    <location>
        <begin position="35"/>
        <end position="55"/>
    </location>
</feature>
<dbReference type="AlphaFoldDB" id="A0A7M2RGF7"/>
<dbReference type="Proteomes" id="UP000593601">
    <property type="component" value="Chromosome"/>
</dbReference>
<dbReference type="EMBL" id="CP063304">
    <property type="protein sequence ID" value="QOV19426.1"/>
    <property type="molecule type" value="Genomic_DNA"/>
</dbReference>
<protein>
    <submittedName>
        <fullName evidence="4">M23 family metallopeptidase</fullName>
    </submittedName>
</protein>
<dbReference type="KEGG" id="bliq:INP51_00115"/>
<accession>A0A7M2RGF7</accession>
<evidence type="ECO:0000256" key="1">
    <source>
        <dbReference type="SAM" id="MobiDB-lite"/>
    </source>
</evidence>
<evidence type="ECO:0000256" key="2">
    <source>
        <dbReference type="SAM" id="Phobius"/>
    </source>
</evidence>
<dbReference type="SUPFAM" id="SSF51261">
    <property type="entry name" value="Duplicated hybrid motif"/>
    <property type="match status" value="1"/>
</dbReference>
<dbReference type="InterPro" id="IPR016047">
    <property type="entry name" value="M23ase_b-sheet_dom"/>
</dbReference>
<reference evidence="4 5" key="1">
    <citation type="submission" date="2020-10" db="EMBL/GenBank/DDBJ databases">
        <title>Blautia liquoris sp.nov., isolated from the mud in a fermentation cellar used for the production of Chinese strong-flavoured liquor.</title>
        <authorList>
            <person name="Lu L."/>
        </authorList>
    </citation>
    <scope>NUCLEOTIDE SEQUENCE [LARGE SCALE GENOMIC DNA]</scope>
    <source>
        <strain evidence="4 5">LZLJ-3</strain>
    </source>
</reference>
<proteinExistence type="predicted"/>
<feature type="region of interest" description="Disordered" evidence="1">
    <location>
        <begin position="35"/>
        <end position="107"/>
    </location>
</feature>
<sequence length="258" mass="27948">MESGKKTLRIVLSVVLVAATLVCGVYVYHYESKKPDEARIESAKKDKEEEKKSNETTEEEETKDVNTYDTENEETNVTPDPSEPPAPSQSSENEAQPETPSADADAAASQAVLPELDFNEGTLLNLPVSGKILIPYNMDKTVYFSTLDSYRCNPAVMIEAAVDTPVAVVANSQVVSITEDAVTGTTVTMDMGNGYQAVYGQLKDVNVEQGQTVASGTVIANINTPTKYFTKEGSNLYFALQKDGSPLDPSLYLPPETE</sequence>
<dbReference type="PANTHER" id="PTHR21666">
    <property type="entry name" value="PEPTIDASE-RELATED"/>
    <property type="match status" value="1"/>
</dbReference>
<dbReference type="PANTHER" id="PTHR21666:SF270">
    <property type="entry name" value="MUREIN HYDROLASE ACTIVATOR ENVC"/>
    <property type="match status" value="1"/>
</dbReference>
<keyword evidence="2" id="KW-0812">Transmembrane</keyword>
<feature type="transmembrane region" description="Helical" evidence="2">
    <location>
        <begin position="7"/>
        <end position="28"/>
    </location>
</feature>
<keyword evidence="2" id="KW-0472">Membrane</keyword>
<dbReference type="InterPro" id="IPR050570">
    <property type="entry name" value="Cell_wall_metabolism_enzyme"/>
</dbReference>
<dbReference type="Pfam" id="PF01551">
    <property type="entry name" value="Peptidase_M23"/>
    <property type="match status" value="1"/>
</dbReference>
<name>A0A7M2RGF7_9FIRM</name>
<evidence type="ECO:0000313" key="4">
    <source>
        <dbReference type="EMBL" id="QOV19426.1"/>
    </source>
</evidence>
<evidence type="ECO:0000313" key="5">
    <source>
        <dbReference type="Proteomes" id="UP000593601"/>
    </source>
</evidence>